<dbReference type="OrthoDB" id="997115at2"/>
<dbReference type="Pfam" id="PF20365">
    <property type="entry name" value="DUF6660"/>
    <property type="match status" value="1"/>
</dbReference>
<feature type="signal peptide" evidence="1">
    <location>
        <begin position="1"/>
        <end position="22"/>
    </location>
</feature>
<protein>
    <submittedName>
        <fullName evidence="2">Uncharacterized protein</fullName>
    </submittedName>
</protein>
<proteinExistence type="predicted"/>
<dbReference type="EMBL" id="SAYW01000006">
    <property type="protein sequence ID" value="RWU04922.1"/>
    <property type="molecule type" value="Genomic_DNA"/>
</dbReference>
<gene>
    <name evidence="2" type="ORF">DPV69_17320</name>
</gene>
<keyword evidence="1" id="KW-0732">Signal</keyword>
<organism evidence="2 3">
    <name type="scientific">Pedobacter chitinilyticus</name>
    <dbReference type="NCBI Taxonomy" id="2233776"/>
    <lineage>
        <taxon>Bacteria</taxon>
        <taxon>Pseudomonadati</taxon>
        <taxon>Bacteroidota</taxon>
        <taxon>Sphingobacteriia</taxon>
        <taxon>Sphingobacteriales</taxon>
        <taxon>Sphingobacteriaceae</taxon>
        <taxon>Pedobacter</taxon>
    </lineage>
</organism>
<dbReference type="AlphaFoldDB" id="A0A3S3PMI3"/>
<dbReference type="RefSeq" id="WP_113648672.1">
    <property type="nucleotide sequence ID" value="NZ_QMHN01000006.1"/>
</dbReference>
<reference evidence="2 3" key="1">
    <citation type="submission" date="2018-06" db="EMBL/GenBank/DDBJ databases">
        <title>Pedobacter endophyticus sp. nov., an endophytic bacterium isolated from a leaf of Triticum aestivum.</title>
        <authorList>
            <person name="Zhang L."/>
        </authorList>
    </citation>
    <scope>NUCLEOTIDE SEQUENCE [LARGE SCALE GENOMIC DNA]</scope>
    <source>
        <strain evidence="2 3">CM134L-2</strain>
    </source>
</reference>
<comment type="caution">
    <text evidence="2">The sequence shown here is derived from an EMBL/GenBank/DDBJ whole genome shotgun (WGS) entry which is preliminary data.</text>
</comment>
<sequence>MKWLLTIWAVYLLALASLPCSDASNQCKDNGPKVETVKAHSHEKDKDDNCAPFCYCSCCSVSFASFDFKLLEVTQPKVAFAEKKVTLRNHQLVSNYYGNIWNPPKLTA</sequence>
<dbReference type="InterPro" id="IPR046601">
    <property type="entry name" value="DUF6660"/>
</dbReference>
<evidence type="ECO:0000313" key="2">
    <source>
        <dbReference type="EMBL" id="RWU04922.1"/>
    </source>
</evidence>
<accession>A0A3S3PMI3</accession>
<keyword evidence="3" id="KW-1185">Reference proteome</keyword>
<feature type="chain" id="PRO_5018692473" evidence="1">
    <location>
        <begin position="23"/>
        <end position="108"/>
    </location>
</feature>
<evidence type="ECO:0000313" key="3">
    <source>
        <dbReference type="Proteomes" id="UP000284120"/>
    </source>
</evidence>
<evidence type="ECO:0000256" key="1">
    <source>
        <dbReference type="SAM" id="SignalP"/>
    </source>
</evidence>
<dbReference type="Proteomes" id="UP000284120">
    <property type="component" value="Unassembled WGS sequence"/>
</dbReference>
<name>A0A3S3PMI3_9SPHI</name>